<keyword evidence="1" id="KW-0802">TPR repeat</keyword>
<dbReference type="PANTHER" id="PTHR44998:SF1">
    <property type="entry name" value="UDP-N-ACETYLGLUCOSAMINE--PEPTIDE N-ACETYLGLUCOSAMINYLTRANSFERASE 110 KDA SUBUNIT"/>
    <property type="match status" value="1"/>
</dbReference>
<accession>A0A2U3KRP9</accession>
<evidence type="ECO:0000313" key="4">
    <source>
        <dbReference type="Proteomes" id="UP000238701"/>
    </source>
</evidence>
<dbReference type="PROSITE" id="PS50293">
    <property type="entry name" value="TPR_REGION"/>
    <property type="match status" value="2"/>
</dbReference>
<dbReference type="Pfam" id="PF13181">
    <property type="entry name" value="TPR_8"/>
    <property type="match status" value="1"/>
</dbReference>
<evidence type="ECO:0000256" key="1">
    <source>
        <dbReference type="PROSITE-ProRule" id="PRU00339"/>
    </source>
</evidence>
<gene>
    <name evidence="3" type="ORF">SBA1_440044</name>
</gene>
<dbReference type="Proteomes" id="UP000238701">
    <property type="component" value="Unassembled WGS sequence"/>
</dbReference>
<dbReference type="Pfam" id="PF13432">
    <property type="entry name" value="TPR_16"/>
    <property type="match status" value="1"/>
</dbReference>
<sequence length="275" mass="30946">MSSCPRVFLVPGFLLVVCSLSLPAASWGQASHSEQVQVTPPAIRTVDPPAPDATVADLEARGDQLRTQKLYLDALDYYRAALAKEPNSARLLNKMGIAELMMQRNREAKKAFERSIKANQASADAHNNLGVVYYEEKHYGPAIKEYRRAIALDDMSASFFSNLGAAQFSRREFDQAAVSYEHALELDPDVFERTSRGGVQAQLPSPEDRARYDYTVAKLYAKMGFSDRSLEYLRKAMEEGYKDFKNVYKDTEFAELRKDKRFAELVAIKVPALPE</sequence>
<dbReference type="AlphaFoldDB" id="A0A2U3KRP9"/>
<feature type="repeat" description="TPR" evidence="1">
    <location>
        <begin position="157"/>
        <end position="190"/>
    </location>
</feature>
<proteinExistence type="predicted"/>
<feature type="chain" id="PRO_5015744712" evidence="2">
    <location>
        <begin position="25"/>
        <end position="275"/>
    </location>
</feature>
<dbReference type="SUPFAM" id="SSF48452">
    <property type="entry name" value="TPR-like"/>
    <property type="match status" value="1"/>
</dbReference>
<keyword evidence="2" id="KW-0732">Signal</keyword>
<dbReference type="Gene3D" id="1.25.40.10">
    <property type="entry name" value="Tetratricopeptide repeat domain"/>
    <property type="match status" value="2"/>
</dbReference>
<protein>
    <submittedName>
        <fullName evidence="3">Tetratricopeptide repeat protein</fullName>
    </submittedName>
</protein>
<dbReference type="EMBL" id="OMOD01000138">
    <property type="protein sequence ID" value="SPF42346.1"/>
    <property type="molecule type" value="Genomic_DNA"/>
</dbReference>
<dbReference type="OrthoDB" id="9769030at2"/>
<dbReference type="PANTHER" id="PTHR44998">
    <property type="match status" value="1"/>
</dbReference>
<dbReference type="SMART" id="SM00028">
    <property type="entry name" value="TPR"/>
    <property type="match status" value="4"/>
</dbReference>
<dbReference type="InterPro" id="IPR011990">
    <property type="entry name" value="TPR-like_helical_dom_sf"/>
</dbReference>
<dbReference type="GO" id="GO:0016757">
    <property type="term" value="F:glycosyltransferase activity"/>
    <property type="evidence" value="ECO:0007669"/>
    <property type="project" value="TreeGrafter"/>
</dbReference>
<organism evidence="3 4">
    <name type="scientific">Candidatus Sulfotelmatobacter kueseliae</name>
    <dbReference type="NCBI Taxonomy" id="2042962"/>
    <lineage>
        <taxon>Bacteria</taxon>
        <taxon>Pseudomonadati</taxon>
        <taxon>Acidobacteriota</taxon>
        <taxon>Terriglobia</taxon>
        <taxon>Terriglobales</taxon>
        <taxon>Candidatus Korobacteraceae</taxon>
        <taxon>Candidatus Sulfotelmatobacter</taxon>
    </lineage>
</organism>
<feature type="repeat" description="TPR" evidence="1">
    <location>
        <begin position="123"/>
        <end position="156"/>
    </location>
</feature>
<dbReference type="InterPro" id="IPR019734">
    <property type="entry name" value="TPR_rpt"/>
</dbReference>
<evidence type="ECO:0000256" key="2">
    <source>
        <dbReference type="SAM" id="SignalP"/>
    </source>
</evidence>
<reference evidence="4" key="1">
    <citation type="submission" date="2018-02" db="EMBL/GenBank/DDBJ databases">
        <authorList>
            <person name="Hausmann B."/>
        </authorList>
    </citation>
    <scope>NUCLEOTIDE SEQUENCE [LARGE SCALE GENOMIC DNA]</scope>
    <source>
        <strain evidence="4">Peat soil MAG SbA1</strain>
    </source>
</reference>
<dbReference type="NCBIfam" id="NF047558">
    <property type="entry name" value="TPR_END_plus"/>
    <property type="match status" value="1"/>
</dbReference>
<dbReference type="GO" id="GO:0006493">
    <property type="term" value="P:protein O-linked glycosylation"/>
    <property type="evidence" value="ECO:0007669"/>
    <property type="project" value="TreeGrafter"/>
</dbReference>
<feature type="signal peptide" evidence="2">
    <location>
        <begin position="1"/>
        <end position="24"/>
    </location>
</feature>
<name>A0A2U3KRP9_9BACT</name>
<evidence type="ECO:0000313" key="3">
    <source>
        <dbReference type="EMBL" id="SPF42346.1"/>
    </source>
</evidence>
<dbReference type="PROSITE" id="PS50005">
    <property type="entry name" value="TPR"/>
    <property type="match status" value="2"/>
</dbReference>